<evidence type="ECO:0000313" key="7">
    <source>
        <dbReference type="EMBL" id="MET3575627.1"/>
    </source>
</evidence>
<feature type="transmembrane region" description="Helical" evidence="6">
    <location>
        <begin position="141"/>
        <end position="160"/>
    </location>
</feature>
<gene>
    <name evidence="7" type="ORF">ABID49_001532</name>
</gene>
<comment type="caution">
    <text evidence="7">The sequence shown here is derived from an EMBL/GenBank/DDBJ whole genome shotgun (WGS) entry which is preliminary data.</text>
</comment>
<feature type="transmembrane region" description="Helical" evidence="6">
    <location>
        <begin position="111"/>
        <end position="129"/>
    </location>
</feature>
<dbReference type="PIRSF" id="PIRSF005859">
    <property type="entry name" value="PBR"/>
    <property type="match status" value="1"/>
</dbReference>
<dbReference type="InterPro" id="IPR038330">
    <property type="entry name" value="TspO/MBR-related_sf"/>
</dbReference>
<accession>A0ABV2GBN1</accession>
<evidence type="ECO:0000256" key="4">
    <source>
        <dbReference type="ARBA" id="ARBA00022989"/>
    </source>
</evidence>
<feature type="transmembrane region" description="Helical" evidence="6">
    <location>
        <begin position="54"/>
        <end position="74"/>
    </location>
</feature>
<keyword evidence="3 6" id="KW-0812">Transmembrane</keyword>
<feature type="transmembrane region" description="Helical" evidence="6">
    <location>
        <begin position="15"/>
        <end position="34"/>
    </location>
</feature>
<dbReference type="PANTHER" id="PTHR10057">
    <property type="entry name" value="PERIPHERAL-TYPE BENZODIAZEPINE RECEPTOR"/>
    <property type="match status" value="1"/>
</dbReference>
<dbReference type="Gene3D" id="1.20.1260.100">
    <property type="entry name" value="TspO/MBR protein"/>
    <property type="match status" value="1"/>
</dbReference>
<reference evidence="7 8" key="1">
    <citation type="submission" date="2024-06" db="EMBL/GenBank/DDBJ databases">
        <title>Genomic Encyclopedia of Type Strains, Phase IV (KMG-IV): sequencing the most valuable type-strain genomes for metagenomic binning, comparative biology and taxonomic classification.</title>
        <authorList>
            <person name="Goeker M."/>
        </authorList>
    </citation>
    <scope>NUCLEOTIDE SEQUENCE [LARGE SCALE GENOMIC DNA]</scope>
    <source>
        <strain evidence="7 8">DSM 26128</strain>
    </source>
</reference>
<dbReference type="CDD" id="cd15904">
    <property type="entry name" value="TSPO_MBR"/>
    <property type="match status" value="1"/>
</dbReference>
<dbReference type="PANTHER" id="PTHR10057:SF0">
    <property type="entry name" value="TRANSLOCATOR PROTEIN"/>
    <property type="match status" value="1"/>
</dbReference>
<evidence type="ECO:0000256" key="6">
    <source>
        <dbReference type="SAM" id="Phobius"/>
    </source>
</evidence>
<dbReference type="InterPro" id="IPR004307">
    <property type="entry name" value="TspO_MBR"/>
</dbReference>
<keyword evidence="8" id="KW-1185">Reference proteome</keyword>
<dbReference type="EMBL" id="JBEPLW010000009">
    <property type="protein sequence ID" value="MET3575627.1"/>
    <property type="molecule type" value="Genomic_DNA"/>
</dbReference>
<evidence type="ECO:0000256" key="2">
    <source>
        <dbReference type="ARBA" id="ARBA00007524"/>
    </source>
</evidence>
<keyword evidence="5 6" id="KW-0472">Membrane</keyword>
<evidence type="ECO:0000256" key="5">
    <source>
        <dbReference type="ARBA" id="ARBA00023136"/>
    </source>
</evidence>
<dbReference type="Proteomes" id="UP001549099">
    <property type="component" value="Unassembled WGS sequence"/>
</dbReference>
<protein>
    <submittedName>
        <fullName evidence="7">Tryptophan-rich sensory protein</fullName>
    </submittedName>
</protein>
<keyword evidence="4 6" id="KW-1133">Transmembrane helix</keyword>
<proteinExistence type="inferred from homology"/>
<evidence type="ECO:0000313" key="8">
    <source>
        <dbReference type="Proteomes" id="UP001549099"/>
    </source>
</evidence>
<sequence>MEILKVDGKLDMKKLALSVAVPVIGGSIVGMLTSKSSKEQFKKLKKPGFAPPQATFPIAWTSLYAVMGVARYRAGQARTNEGRSGSFASYDVQLGLNFLWSFLFFKWGLRGTALAEMTALLGAIILSMAEFRREDRTAGALMIPYVAWVIYALALNASIWEKNK</sequence>
<comment type="subcellular location">
    <subcellularLocation>
        <location evidence="1">Membrane</location>
        <topology evidence="1">Multi-pass membrane protein</topology>
    </subcellularLocation>
</comment>
<evidence type="ECO:0000256" key="3">
    <source>
        <dbReference type="ARBA" id="ARBA00022692"/>
    </source>
</evidence>
<name>A0ABV2GBN1_9BACL</name>
<dbReference type="Pfam" id="PF03073">
    <property type="entry name" value="TspO_MBR"/>
    <property type="match status" value="1"/>
</dbReference>
<organism evidence="7 8">
    <name type="scientific">Bhargavaea ullalensis</name>
    <dbReference type="NCBI Taxonomy" id="1265685"/>
    <lineage>
        <taxon>Bacteria</taxon>
        <taxon>Bacillati</taxon>
        <taxon>Bacillota</taxon>
        <taxon>Bacilli</taxon>
        <taxon>Bacillales</taxon>
        <taxon>Caryophanaceae</taxon>
        <taxon>Bhargavaea</taxon>
    </lineage>
</organism>
<comment type="similarity">
    <text evidence="2">Belongs to the TspO/BZRP family.</text>
</comment>
<evidence type="ECO:0000256" key="1">
    <source>
        <dbReference type="ARBA" id="ARBA00004141"/>
    </source>
</evidence>
<dbReference type="RefSeq" id="WP_354196943.1">
    <property type="nucleotide sequence ID" value="NZ_JBEPLW010000009.1"/>
</dbReference>